<accession>A0ABD1DPF0</accession>
<dbReference type="Proteomes" id="UP001562425">
    <property type="component" value="Unassembled WGS sequence"/>
</dbReference>
<dbReference type="GO" id="GO:0005634">
    <property type="term" value="C:nucleus"/>
    <property type="evidence" value="ECO:0007669"/>
    <property type="project" value="UniProtKB-SubCell"/>
</dbReference>
<sequence length="669" mass="73431">MRRSTPPFPVMASGSGGGGGNGSVVVPVEHYEQEHCEPRHLKRKHSEERFTVAYHAYQEPGQSIHKVRKDSHLALPEVDHFHGFGQAFHGPSAEFQVIAAPGSDGNNNQNHVHQEQQQLGYIYEVASGSTVPVVPVPHSQMISQDIPTSNGIVLTDISSSNWTSTQELLDLDRRTAPTIQTDSHNCFPIASVDHGQQPQQQQQHHIAGHHHHPGHFHGQPSAPFGNNHPKTQELTIVTSSGCVRSAAVAGSSTGRRAVAPAVAPAGTPETPEDIEDKNLSWLFNFKLEDLPHLSPEAKRKQAPKNGNANSSSTSTSTGGLHSNGMCPAPESELEHGGVGGVAPIEEDDLMVAENVTIENSTAAAAKATKKPPFTYTELIEYALEDKGELTVSGIYQWISDHFPFYKSNDDRWKNSVRHNLSINPHFRKGNKAPQGAGHLWTISSRDSEANFLAWEHKRQRLELFFKMEAANTKNLREQAPGSPSQDETAAATASLAQYEPHSPGHGSLIEPLEFRHPQAGSSSQHLHQQQQQQQMYANGQNNQFEVVPQGDDLKRSAGEILNGIRRNVEVQIVHPISSNNFQAYALLDSDYYLADYLNPVSKEEIVQECGLRSAAAVHRNEATPAADYYITTIDPIELGINMSAGGQDEDQILFEDDFNLNYFGNNIMT</sequence>
<dbReference type="SUPFAM" id="SSF46785">
    <property type="entry name" value="Winged helix' DNA-binding domain"/>
    <property type="match status" value="1"/>
</dbReference>
<evidence type="ECO:0000256" key="6">
    <source>
        <dbReference type="ARBA" id="ARBA00023242"/>
    </source>
</evidence>
<comment type="subcellular location">
    <subcellularLocation>
        <location evidence="1 7">Nucleus</location>
    </subcellularLocation>
</comment>
<evidence type="ECO:0000256" key="7">
    <source>
        <dbReference type="PROSITE-ProRule" id="PRU00089"/>
    </source>
</evidence>
<protein>
    <recommendedName>
        <fullName evidence="9">Fork-head domain-containing protein</fullName>
    </recommendedName>
</protein>
<evidence type="ECO:0000256" key="1">
    <source>
        <dbReference type="ARBA" id="ARBA00004123"/>
    </source>
</evidence>
<feature type="compositionally biased region" description="Low complexity" evidence="8">
    <location>
        <begin position="195"/>
        <end position="205"/>
    </location>
</feature>
<dbReference type="CDD" id="cd00059">
    <property type="entry name" value="FH_FOX"/>
    <property type="match status" value="1"/>
</dbReference>
<dbReference type="EMBL" id="JBEHCU010004766">
    <property type="protein sequence ID" value="KAL1401476.1"/>
    <property type="molecule type" value="Genomic_DNA"/>
</dbReference>
<dbReference type="InterPro" id="IPR036390">
    <property type="entry name" value="WH_DNA-bd_sf"/>
</dbReference>
<dbReference type="Pfam" id="PF00250">
    <property type="entry name" value="Forkhead"/>
    <property type="match status" value="1"/>
</dbReference>
<evidence type="ECO:0000259" key="9">
    <source>
        <dbReference type="PROSITE" id="PS50039"/>
    </source>
</evidence>
<dbReference type="InterPro" id="IPR036388">
    <property type="entry name" value="WH-like_DNA-bd_sf"/>
</dbReference>
<gene>
    <name evidence="10" type="ORF">pipiens_006576</name>
</gene>
<evidence type="ECO:0000256" key="8">
    <source>
        <dbReference type="SAM" id="MobiDB-lite"/>
    </source>
</evidence>
<keyword evidence="5" id="KW-0804">Transcription</keyword>
<feature type="region of interest" description="Disordered" evidence="8">
    <location>
        <begin position="248"/>
        <end position="274"/>
    </location>
</feature>
<keyword evidence="3" id="KW-0805">Transcription regulation</keyword>
<feature type="region of interest" description="Disordered" evidence="8">
    <location>
        <begin position="195"/>
        <end position="230"/>
    </location>
</feature>
<reference evidence="10 11" key="1">
    <citation type="submission" date="2024-05" db="EMBL/GenBank/DDBJ databases">
        <title>Culex pipiens pipiens assembly and annotation.</title>
        <authorList>
            <person name="Alout H."/>
            <person name="Durand T."/>
        </authorList>
    </citation>
    <scope>NUCLEOTIDE SEQUENCE [LARGE SCALE GENOMIC DNA]</scope>
    <source>
        <strain evidence="10">HA-2024</strain>
        <tissue evidence="10">Whole body</tissue>
    </source>
</reference>
<feature type="compositionally biased region" description="Basic residues" evidence="8">
    <location>
        <begin position="206"/>
        <end position="215"/>
    </location>
</feature>
<dbReference type="InterPro" id="IPR047119">
    <property type="entry name" value="FOXN2/3-like"/>
</dbReference>
<dbReference type="InterPro" id="IPR001766">
    <property type="entry name" value="Fork_head_dom"/>
</dbReference>
<comment type="caution">
    <text evidence="10">The sequence shown here is derived from an EMBL/GenBank/DDBJ whole genome shotgun (WGS) entry which is preliminary data.</text>
</comment>
<proteinExistence type="predicted"/>
<dbReference type="PRINTS" id="PR00053">
    <property type="entry name" value="FORKHEAD"/>
</dbReference>
<dbReference type="PANTHER" id="PTHR13962">
    <property type="entry name" value="FORKHEAD BOX PROTEIN N3-LIKE PROTEIN-RELATED"/>
    <property type="match status" value="1"/>
</dbReference>
<name>A0ABD1DPF0_CULPP</name>
<feature type="DNA-binding region" description="Fork-head" evidence="7">
    <location>
        <begin position="370"/>
        <end position="461"/>
    </location>
</feature>
<keyword evidence="6 7" id="KW-0539">Nucleus</keyword>
<organism evidence="10 11">
    <name type="scientific">Culex pipiens pipiens</name>
    <name type="common">Northern house mosquito</name>
    <dbReference type="NCBI Taxonomy" id="38569"/>
    <lineage>
        <taxon>Eukaryota</taxon>
        <taxon>Metazoa</taxon>
        <taxon>Ecdysozoa</taxon>
        <taxon>Arthropoda</taxon>
        <taxon>Hexapoda</taxon>
        <taxon>Insecta</taxon>
        <taxon>Pterygota</taxon>
        <taxon>Neoptera</taxon>
        <taxon>Endopterygota</taxon>
        <taxon>Diptera</taxon>
        <taxon>Nematocera</taxon>
        <taxon>Culicoidea</taxon>
        <taxon>Culicidae</taxon>
        <taxon>Culicinae</taxon>
        <taxon>Culicini</taxon>
        <taxon>Culex</taxon>
        <taxon>Culex</taxon>
    </lineage>
</organism>
<dbReference type="InterPro" id="IPR030456">
    <property type="entry name" value="TF_fork_head_CS_2"/>
</dbReference>
<keyword evidence="4 7" id="KW-0238">DNA-binding</keyword>
<dbReference type="GO" id="GO:0003677">
    <property type="term" value="F:DNA binding"/>
    <property type="evidence" value="ECO:0007669"/>
    <property type="project" value="UniProtKB-UniRule"/>
</dbReference>
<keyword evidence="11" id="KW-1185">Reference proteome</keyword>
<keyword evidence="2" id="KW-0217">Developmental protein</keyword>
<evidence type="ECO:0000256" key="5">
    <source>
        <dbReference type="ARBA" id="ARBA00023163"/>
    </source>
</evidence>
<dbReference type="PANTHER" id="PTHR13962:SF17">
    <property type="entry name" value="FORKHEAD BOX PROTEIN N4"/>
    <property type="match status" value="1"/>
</dbReference>
<evidence type="ECO:0000256" key="3">
    <source>
        <dbReference type="ARBA" id="ARBA00023015"/>
    </source>
</evidence>
<feature type="region of interest" description="Disordered" evidence="8">
    <location>
        <begin position="296"/>
        <end position="341"/>
    </location>
</feature>
<feature type="compositionally biased region" description="Low complexity" evidence="8">
    <location>
        <begin position="254"/>
        <end position="269"/>
    </location>
</feature>
<dbReference type="Gene3D" id="1.10.10.10">
    <property type="entry name" value="Winged helix-like DNA-binding domain superfamily/Winged helix DNA-binding domain"/>
    <property type="match status" value="1"/>
</dbReference>
<evidence type="ECO:0000256" key="4">
    <source>
        <dbReference type="ARBA" id="ARBA00023125"/>
    </source>
</evidence>
<dbReference type="AlphaFoldDB" id="A0ABD1DPF0"/>
<evidence type="ECO:0000313" key="11">
    <source>
        <dbReference type="Proteomes" id="UP001562425"/>
    </source>
</evidence>
<evidence type="ECO:0000313" key="10">
    <source>
        <dbReference type="EMBL" id="KAL1401476.1"/>
    </source>
</evidence>
<feature type="region of interest" description="Disordered" evidence="8">
    <location>
        <begin position="1"/>
        <end position="20"/>
    </location>
</feature>
<dbReference type="SMART" id="SM00339">
    <property type="entry name" value="FH"/>
    <property type="match status" value="1"/>
</dbReference>
<dbReference type="PROSITE" id="PS50039">
    <property type="entry name" value="FORK_HEAD_3"/>
    <property type="match status" value="1"/>
</dbReference>
<dbReference type="PROSITE" id="PS00658">
    <property type="entry name" value="FORK_HEAD_2"/>
    <property type="match status" value="1"/>
</dbReference>
<feature type="compositionally biased region" description="Low complexity" evidence="8">
    <location>
        <begin position="305"/>
        <end position="324"/>
    </location>
</feature>
<evidence type="ECO:0000256" key="2">
    <source>
        <dbReference type="ARBA" id="ARBA00022473"/>
    </source>
</evidence>
<feature type="domain" description="Fork-head" evidence="9">
    <location>
        <begin position="370"/>
        <end position="461"/>
    </location>
</feature>